<dbReference type="AlphaFoldDB" id="K6YCW8"/>
<accession>K6YCW8</accession>
<dbReference type="SUPFAM" id="SSF50952">
    <property type="entry name" value="Soluble quinoprotein glucose dehydrogenase"/>
    <property type="match status" value="1"/>
</dbReference>
<reference evidence="2 3" key="1">
    <citation type="journal article" date="2017" name="Antonie Van Leeuwenhoek">
        <title>Rhizobium rhizosphaerae sp. nov., a novel species isolated from rice rhizosphere.</title>
        <authorList>
            <person name="Zhao J.J."/>
            <person name="Zhang J."/>
            <person name="Zhang R.J."/>
            <person name="Zhang C.W."/>
            <person name="Yin H.Q."/>
            <person name="Zhang X.X."/>
        </authorList>
    </citation>
    <scope>NUCLEOTIDE SEQUENCE [LARGE SCALE GENOMIC DNA]</scope>
    <source>
        <strain evidence="2 3">E3</strain>
    </source>
</reference>
<dbReference type="PANTHER" id="PTHR33546">
    <property type="entry name" value="LARGE, MULTIFUNCTIONAL SECRETED PROTEIN-RELATED"/>
    <property type="match status" value="1"/>
</dbReference>
<keyword evidence="3" id="KW-1185">Reference proteome</keyword>
<dbReference type="InterPro" id="IPR011042">
    <property type="entry name" value="6-blade_b-propeller_TolB-like"/>
</dbReference>
<proteinExistence type="predicted"/>
<dbReference type="InterPro" id="IPR011041">
    <property type="entry name" value="Quinoprot_gluc/sorb_DH_b-prop"/>
</dbReference>
<dbReference type="Proteomes" id="UP000006334">
    <property type="component" value="Unassembled WGS sequence"/>
</dbReference>
<dbReference type="PANTHER" id="PTHR33546:SF1">
    <property type="entry name" value="LARGE, MULTIFUNCTIONAL SECRETED PROTEIN"/>
    <property type="match status" value="1"/>
</dbReference>
<dbReference type="RefSeq" id="WP_008845845.1">
    <property type="nucleotide sequence ID" value="NZ_BAEN01000065.1"/>
</dbReference>
<dbReference type="eggNOG" id="COG2133">
    <property type="taxonomic scope" value="Bacteria"/>
</dbReference>
<dbReference type="OrthoDB" id="9770043at2"/>
<evidence type="ECO:0000313" key="3">
    <source>
        <dbReference type="Proteomes" id="UP000006334"/>
    </source>
</evidence>
<gene>
    <name evidence="2" type="ORF">GLIP_3428</name>
</gene>
<dbReference type="Pfam" id="PF23500">
    <property type="entry name" value="DUF7133"/>
    <property type="match status" value="1"/>
</dbReference>
<comment type="caution">
    <text evidence="2">The sequence shown here is derived from an EMBL/GenBank/DDBJ whole genome shotgun (WGS) entry which is preliminary data.</text>
</comment>
<dbReference type="STRING" id="1127673.GLIP_3428"/>
<dbReference type="EMBL" id="BAEN01000065">
    <property type="protein sequence ID" value="GAC16042.1"/>
    <property type="molecule type" value="Genomic_DNA"/>
</dbReference>
<evidence type="ECO:0000259" key="1">
    <source>
        <dbReference type="Pfam" id="PF23500"/>
    </source>
</evidence>
<evidence type="ECO:0000313" key="2">
    <source>
        <dbReference type="EMBL" id="GAC16042.1"/>
    </source>
</evidence>
<dbReference type="Gene3D" id="2.120.10.30">
    <property type="entry name" value="TolB, C-terminal domain"/>
    <property type="match status" value="1"/>
</dbReference>
<protein>
    <recommendedName>
        <fullName evidence="1">DUF7133 domain-containing protein</fullName>
    </recommendedName>
</protein>
<name>K6YCW8_9ALTE</name>
<sequence length="373" mass="41392">MNKVTAGIALFSAAFYSTWALSVPLEKLTLPDGFKIEVYAQDVTNARQMALGKTGIVYVGSRGEGKVHAVVDTNKDGVGDKVVVVAENLKMPTGLAYKDGDLYVAAVSQVLKYKNIDKEYDNAPEPEVVLDGLPTETHHGWKYIDFGPDGMLYVPVGAPCNICETVGDDKYDDPRFASILKYDLANGDMKWVAKGVRNTVGFDWHPDSKELWFSDNGRDWMGDDIPPCEINRVSAEDQHFGYPYIHGGDIKDPEFGAGKSPDDYVKPEIKLGAHVAPLGVHFYQGQQFPKEYSKSLFVAEHGSWNRSKKSGYRVMRADFDGTEAGEYHTFIEGFLNPDDTVWGRPVALLTMPDGSMLISDDFANVIYKVTYQK</sequence>
<organism evidence="2 3">
    <name type="scientific">Aliiglaciecola lipolytica E3</name>
    <dbReference type="NCBI Taxonomy" id="1127673"/>
    <lineage>
        <taxon>Bacteria</taxon>
        <taxon>Pseudomonadati</taxon>
        <taxon>Pseudomonadota</taxon>
        <taxon>Gammaproteobacteria</taxon>
        <taxon>Alteromonadales</taxon>
        <taxon>Alteromonadaceae</taxon>
        <taxon>Aliiglaciecola</taxon>
    </lineage>
</organism>
<dbReference type="InterPro" id="IPR055557">
    <property type="entry name" value="DUF7133"/>
</dbReference>
<feature type="domain" description="DUF7133" evidence="1">
    <location>
        <begin position="25"/>
        <end position="366"/>
    </location>
</feature>